<feature type="transmembrane region" description="Helical" evidence="8">
    <location>
        <begin position="143"/>
        <end position="161"/>
    </location>
</feature>
<dbReference type="GO" id="GO:0016020">
    <property type="term" value="C:membrane"/>
    <property type="evidence" value="ECO:0007669"/>
    <property type="project" value="UniProtKB-SubCell"/>
</dbReference>
<reference evidence="11" key="1">
    <citation type="submission" date="2017-02" db="UniProtKB">
        <authorList>
            <consortium name="WormBaseParasite"/>
        </authorList>
    </citation>
    <scope>IDENTIFICATION</scope>
</reference>
<keyword evidence="5" id="KW-0378">Hydrolase</keyword>
<evidence type="ECO:0000256" key="8">
    <source>
        <dbReference type="SAM" id="Phobius"/>
    </source>
</evidence>
<proteinExistence type="inferred from homology"/>
<name>A0A0R3RRX7_9BILA</name>
<dbReference type="AlphaFoldDB" id="A0A0R3RRX7"/>
<keyword evidence="3" id="KW-0645">Protease</keyword>
<dbReference type="Pfam" id="PF01694">
    <property type="entry name" value="Rhomboid"/>
    <property type="match status" value="1"/>
</dbReference>
<feature type="domain" description="Peptidase S54 rhomboid" evidence="9">
    <location>
        <begin position="69"/>
        <end position="215"/>
    </location>
</feature>
<dbReference type="InterPro" id="IPR035952">
    <property type="entry name" value="Rhomboid-like_sf"/>
</dbReference>
<keyword evidence="10" id="KW-1185">Reference proteome</keyword>
<sequence length="314" mass="36283">MFFQHNRRRQNNYGIYLLAYQLFNSHNIPPVTLVVIIFQMAIFLGYLPALGQHKIATMCLLPSRILYRSEWLRMLASTIMHVDDMHLYFNMISFLWKGRRLEPLLGSRRFLLLLATFALATSSTMVGLSYLADEVFSFNDGDYMNQCAIGFSGVIFALKVLHTTYFPYSDYNLFGWLPVPSQFACWAELFLLQMLTPNASFIGHLSGIIVGLAYIRGPLKAVVDILENIISLLLDAVPESLSQTRDRTQSNNQNWFTNWGSGHGNSTARGMPSYGWREEQRRFNEYTGGMSEEEQMWRATQRSLYEDRWRSPLF</sequence>
<evidence type="ECO:0000259" key="9">
    <source>
        <dbReference type="Pfam" id="PF01694"/>
    </source>
</evidence>
<organism evidence="10 11">
    <name type="scientific">Elaeophora elaphi</name>
    <dbReference type="NCBI Taxonomy" id="1147741"/>
    <lineage>
        <taxon>Eukaryota</taxon>
        <taxon>Metazoa</taxon>
        <taxon>Ecdysozoa</taxon>
        <taxon>Nematoda</taxon>
        <taxon>Chromadorea</taxon>
        <taxon>Rhabditida</taxon>
        <taxon>Spirurina</taxon>
        <taxon>Spiruromorpha</taxon>
        <taxon>Filarioidea</taxon>
        <taxon>Onchocercidae</taxon>
        <taxon>Elaeophora</taxon>
    </lineage>
</organism>
<dbReference type="GO" id="GO:0004252">
    <property type="term" value="F:serine-type endopeptidase activity"/>
    <property type="evidence" value="ECO:0007669"/>
    <property type="project" value="InterPro"/>
</dbReference>
<evidence type="ECO:0000256" key="7">
    <source>
        <dbReference type="ARBA" id="ARBA00023136"/>
    </source>
</evidence>
<dbReference type="Proteomes" id="UP000050640">
    <property type="component" value="Unplaced"/>
</dbReference>
<evidence type="ECO:0000256" key="2">
    <source>
        <dbReference type="ARBA" id="ARBA00009045"/>
    </source>
</evidence>
<evidence type="ECO:0000256" key="6">
    <source>
        <dbReference type="ARBA" id="ARBA00022989"/>
    </source>
</evidence>
<dbReference type="GO" id="GO:0006508">
    <property type="term" value="P:proteolysis"/>
    <property type="evidence" value="ECO:0007669"/>
    <property type="project" value="UniProtKB-KW"/>
</dbReference>
<protein>
    <submittedName>
        <fullName evidence="11">Rhomboid domain-containing protein</fullName>
    </submittedName>
</protein>
<evidence type="ECO:0000256" key="1">
    <source>
        <dbReference type="ARBA" id="ARBA00004141"/>
    </source>
</evidence>
<keyword evidence="4 8" id="KW-0812">Transmembrane</keyword>
<accession>A0A0R3RRX7</accession>
<dbReference type="InterPro" id="IPR022764">
    <property type="entry name" value="Peptidase_S54_rhomboid_dom"/>
</dbReference>
<comment type="subcellular location">
    <subcellularLocation>
        <location evidence="1">Membrane</location>
        <topology evidence="1">Multi-pass membrane protein</topology>
    </subcellularLocation>
</comment>
<dbReference type="Gene3D" id="1.20.1540.10">
    <property type="entry name" value="Rhomboid-like"/>
    <property type="match status" value="1"/>
</dbReference>
<dbReference type="PANTHER" id="PTHR43066:SF1">
    <property type="entry name" value="RHOMBOID PROTEIN 2"/>
    <property type="match status" value="1"/>
</dbReference>
<evidence type="ECO:0000256" key="4">
    <source>
        <dbReference type="ARBA" id="ARBA00022692"/>
    </source>
</evidence>
<keyword evidence="6 8" id="KW-1133">Transmembrane helix</keyword>
<evidence type="ECO:0000313" key="10">
    <source>
        <dbReference type="Proteomes" id="UP000050640"/>
    </source>
</evidence>
<feature type="transmembrane region" description="Helical" evidence="8">
    <location>
        <begin position="110"/>
        <end position="131"/>
    </location>
</feature>
<evidence type="ECO:0000313" key="11">
    <source>
        <dbReference type="WBParaSite" id="EEL_0000452701-mRNA-1"/>
    </source>
</evidence>
<feature type="transmembrane region" description="Helical" evidence="8">
    <location>
        <begin position="173"/>
        <end position="192"/>
    </location>
</feature>
<evidence type="ECO:0000256" key="5">
    <source>
        <dbReference type="ARBA" id="ARBA00022801"/>
    </source>
</evidence>
<dbReference type="STRING" id="1147741.A0A0R3RRX7"/>
<dbReference type="WBParaSite" id="EEL_0000452701-mRNA-1">
    <property type="protein sequence ID" value="EEL_0000452701-mRNA-1"/>
    <property type="gene ID" value="EEL_0000452701"/>
</dbReference>
<dbReference type="FunFam" id="1.20.1540.10:FF:000008">
    <property type="entry name" value="RHOMBOID-like protein 13"/>
    <property type="match status" value="1"/>
</dbReference>
<evidence type="ECO:0000256" key="3">
    <source>
        <dbReference type="ARBA" id="ARBA00022670"/>
    </source>
</evidence>
<feature type="transmembrane region" description="Helical" evidence="8">
    <location>
        <begin position="31"/>
        <end position="51"/>
    </location>
</feature>
<dbReference type="PANTHER" id="PTHR43066">
    <property type="entry name" value="RHOMBOID-RELATED PROTEIN"/>
    <property type="match status" value="1"/>
</dbReference>
<keyword evidence="7 8" id="KW-0472">Membrane</keyword>
<dbReference type="SUPFAM" id="SSF144091">
    <property type="entry name" value="Rhomboid-like"/>
    <property type="match status" value="1"/>
</dbReference>
<comment type="similarity">
    <text evidence="2">Belongs to the peptidase S54 family.</text>
</comment>